<evidence type="ECO:0000313" key="4">
    <source>
        <dbReference type="Proteomes" id="UP001301958"/>
    </source>
</evidence>
<keyword evidence="4" id="KW-1185">Reference proteome</keyword>
<evidence type="ECO:0000256" key="1">
    <source>
        <dbReference type="SAM" id="MobiDB-lite"/>
    </source>
</evidence>
<protein>
    <recommendedName>
        <fullName evidence="2">2EXR domain-containing protein</fullName>
    </recommendedName>
</protein>
<name>A0AAN7BLZ4_9PEZI</name>
<proteinExistence type="predicted"/>
<dbReference type="InterPro" id="IPR045518">
    <property type="entry name" value="2EXR"/>
</dbReference>
<organism evidence="3 4">
    <name type="scientific">Podospora fimiseda</name>
    <dbReference type="NCBI Taxonomy" id="252190"/>
    <lineage>
        <taxon>Eukaryota</taxon>
        <taxon>Fungi</taxon>
        <taxon>Dikarya</taxon>
        <taxon>Ascomycota</taxon>
        <taxon>Pezizomycotina</taxon>
        <taxon>Sordariomycetes</taxon>
        <taxon>Sordariomycetidae</taxon>
        <taxon>Sordariales</taxon>
        <taxon>Podosporaceae</taxon>
        <taxon>Podospora</taxon>
    </lineage>
</organism>
<sequence length="610" mass="70133">MPKIKGVEDVTVPWLMEALQKPRGQIPMWGFLRFPDFPIEIQIMIWKAALGVVATQQPRIIAVHTMVPAVHETHLMVRTLAQTCTTSRQVALPFLKICKQHEPRHFLAIPFPRLPDQNSHYLTADQLEIRSARFAAFQGNLALVNLNPAAAHFWGVPPTHPEVDLLAPHRRAPTADETRAAAKYDTEDDELIDIYRNLNPLHNHIHADTDYFLFTNKTISQLDYGSVGFVNILAGAKNIIAPASAWYHHFGGSTSEVELPDPTWFPSTMKKVVMILPICSDIRDFDRAYGLPWSNDRNERRLSLVRNDNLRWSECSEIPSNLLYFWSDEEMDLFVDSFKSRLCYFDSEQPPPGGPVPRIWVPVNTGDTTPPVAESDRVTRWERYLASRSSKRNPFDEWKDTHLLFGLWHIWTSIQALHASGEEDGEEEPAEPSVPSVPSVQPSLRFAHIRGMRAYDFLAEAQGKDPERAVLNWQKYVPRYSTREIHQRVMNQRFVQLDMKRRSKFMGGADGIDPALERRLIKAIPKEVAKKYGVPGREAGGWSEMTNEQYEVQVDRFSQFACQADHWKKEMSMEHDEFVKPMEIYGGEKQERMWQMCERDGEEGDPMDLD</sequence>
<evidence type="ECO:0000313" key="3">
    <source>
        <dbReference type="EMBL" id="KAK4225697.1"/>
    </source>
</evidence>
<dbReference type="Pfam" id="PF20150">
    <property type="entry name" value="2EXR"/>
    <property type="match status" value="1"/>
</dbReference>
<evidence type="ECO:0000259" key="2">
    <source>
        <dbReference type="Pfam" id="PF20150"/>
    </source>
</evidence>
<comment type="caution">
    <text evidence="3">The sequence shown here is derived from an EMBL/GenBank/DDBJ whole genome shotgun (WGS) entry which is preliminary data.</text>
</comment>
<accession>A0AAN7BLZ4</accession>
<reference evidence="3" key="2">
    <citation type="submission" date="2023-05" db="EMBL/GenBank/DDBJ databases">
        <authorList>
            <consortium name="Lawrence Berkeley National Laboratory"/>
            <person name="Steindorff A."/>
            <person name="Hensen N."/>
            <person name="Bonometti L."/>
            <person name="Westerberg I."/>
            <person name="Brannstrom I.O."/>
            <person name="Guillou S."/>
            <person name="Cros-Aarteil S."/>
            <person name="Calhoun S."/>
            <person name="Haridas S."/>
            <person name="Kuo A."/>
            <person name="Mondo S."/>
            <person name="Pangilinan J."/>
            <person name="Riley R."/>
            <person name="Labutti K."/>
            <person name="Andreopoulos B."/>
            <person name="Lipzen A."/>
            <person name="Chen C."/>
            <person name="Yanf M."/>
            <person name="Daum C."/>
            <person name="Ng V."/>
            <person name="Clum A."/>
            <person name="Ohm R."/>
            <person name="Martin F."/>
            <person name="Silar P."/>
            <person name="Natvig D."/>
            <person name="Lalanne C."/>
            <person name="Gautier V."/>
            <person name="Ament-Velasquez S.L."/>
            <person name="Kruys A."/>
            <person name="Hutchinson M.I."/>
            <person name="Powell A.J."/>
            <person name="Barry K."/>
            <person name="Miller A.N."/>
            <person name="Grigoriev I.V."/>
            <person name="Debuchy R."/>
            <person name="Gladieux P."/>
            <person name="Thoren M.H."/>
            <person name="Johannesson H."/>
        </authorList>
    </citation>
    <scope>NUCLEOTIDE SEQUENCE</scope>
    <source>
        <strain evidence="3">CBS 990.96</strain>
    </source>
</reference>
<dbReference type="AlphaFoldDB" id="A0AAN7BLZ4"/>
<reference evidence="3" key="1">
    <citation type="journal article" date="2023" name="Mol. Phylogenet. Evol.">
        <title>Genome-scale phylogeny and comparative genomics of the fungal order Sordariales.</title>
        <authorList>
            <person name="Hensen N."/>
            <person name="Bonometti L."/>
            <person name="Westerberg I."/>
            <person name="Brannstrom I.O."/>
            <person name="Guillou S."/>
            <person name="Cros-Aarteil S."/>
            <person name="Calhoun S."/>
            <person name="Haridas S."/>
            <person name="Kuo A."/>
            <person name="Mondo S."/>
            <person name="Pangilinan J."/>
            <person name="Riley R."/>
            <person name="LaButti K."/>
            <person name="Andreopoulos B."/>
            <person name="Lipzen A."/>
            <person name="Chen C."/>
            <person name="Yan M."/>
            <person name="Daum C."/>
            <person name="Ng V."/>
            <person name="Clum A."/>
            <person name="Steindorff A."/>
            <person name="Ohm R.A."/>
            <person name="Martin F."/>
            <person name="Silar P."/>
            <person name="Natvig D.O."/>
            <person name="Lalanne C."/>
            <person name="Gautier V."/>
            <person name="Ament-Velasquez S.L."/>
            <person name="Kruys A."/>
            <person name="Hutchinson M.I."/>
            <person name="Powell A.J."/>
            <person name="Barry K."/>
            <person name="Miller A.N."/>
            <person name="Grigoriev I.V."/>
            <person name="Debuchy R."/>
            <person name="Gladieux P."/>
            <person name="Hiltunen Thoren M."/>
            <person name="Johannesson H."/>
        </authorList>
    </citation>
    <scope>NUCLEOTIDE SEQUENCE</scope>
    <source>
        <strain evidence="3">CBS 990.96</strain>
    </source>
</reference>
<dbReference type="Proteomes" id="UP001301958">
    <property type="component" value="Unassembled WGS sequence"/>
</dbReference>
<feature type="region of interest" description="Disordered" evidence="1">
    <location>
        <begin position="419"/>
        <end position="439"/>
    </location>
</feature>
<feature type="domain" description="2EXR" evidence="2">
    <location>
        <begin position="31"/>
        <end position="97"/>
    </location>
</feature>
<gene>
    <name evidence="3" type="ORF">QBC38DRAFT_445309</name>
</gene>
<dbReference type="EMBL" id="MU865361">
    <property type="protein sequence ID" value="KAK4225697.1"/>
    <property type="molecule type" value="Genomic_DNA"/>
</dbReference>